<dbReference type="InterPro" id="IPR004358">
    <property type="entry name" value="Sig_transdc_His_kin-like_C"/>
</dbReference>
<dbReference type="PANTHER" id="PTHR43065">
    <property type="entry name" value="SENSOR HISTIDINE KINASE"/>
    <property type="match status" value="1"/>
</dbReference>
<evidence type="ECO:0000256" key="1">
    <source>
        <dbReference type="ARBA" id="ARBA00000085"/>
    </source>
</evidence>
<evidence type="ECO:0000256" key="3">
    <source>
        <dbReference type="ARBA" id="ARBA00022553"/>
    </source>
</evidence>
<dbReference type="PRINTS" id="PR00344">
    <property type="entry name" value="BCTRLSENSOR"/>
</dbReference>
<dbReference type="EMBL" id="JAMSKV010000007">
    <property type="protein sequence ID" value="MCQ8278714.1"/>
    <property type="molecule type" value="Genomic_DNA"/>
</dbReference>
<dbReference type="Gene3D" id="1.10.287.130">
    <property type="match status" value="1"/>
</dbReference>
<dbReference type="CDD" id="cd00082">
    <property type="entry name" value="HisKA"/>
    <property type="match status" value="1"/>
</dbReference>
<organism evidence="8 9">
    <name type="scientific">Endosaccharibacter trunci</name>
    <dbReference type="NCBI Taxonomy" id="2812733"/>
    <lineage>
        <taxon>Bacteria</taxon>
        <taxon>Pseudomonadati</taxon>
        <taxon>Pseudomonadota</taxon>
        <taxon>Alphaproteobacteria</taxon>
        <taxon>Acetobacterales</taxon>
        <taxon>Acetobacteraceae</taxon>
        <taxon>Endosaccharibacter</taxon>
    </lineage>
</organism>
<evidence type="ECO:0000259" key="6">
    <source>
        <dbReference type="PROSITE" id="PS50109"/>
    </source>
</evidence>
<keyword evidence="9" id="KW-1185">Reference proteome</keyword>
<feature type="domain" description="Response regulatory" evidence="7">
    <location>
        <begin position="154"/>
        <end position="287"/>
    </location>
</feature>
<sequence>MNGSGANGRLLLVEDSDTQALMIRRVLERGGFSVERAASAEAALDSLNQAVPDLVVCDYHLPGMSGGELVRALRLNVRTRAIPVLMLTEASEPGLEREGLESGADAYVPKSSDQSLILLRIGALLRQGGAQPASDRTGAAAEFGREVGVFRRARVLLLHQSRDAAENLAALLGREGYEAEILDDPENGLAEAVAEARGAVDCVVVDLEAQRFDGIALCAWLNIFRLRADAEQSELAPVTSLRILGLGDGERAGGRLLVAQAYGAGVDDVVSGAVGAEAIGLRVRAMVRRKLLQDETARIETELRGRQAAIDRAREEAAAFAAKAALAEALAEANEQLREAQGKLVQTAKMASLGELVAGIAHEINNPLAFIVAHQGTVSRLLDQIAGNADASLPAEIGPKLAKARERVSAMSLGLKRIENLVLNLRKFSRLDESEHQTVDVPDAIDTVLTLLTHKLGTGITVERQFDAPRELSCQPALLNQVIMNIVGNAADALNAEPVRTAARVIRIATALEGENYTIAIADNGPGVPDTLRERVFEPFFTTKPVGSGTGLGLAIAYNVVRAHGGAIVLDTPDGGGARFTVSVPAGVARIAGAAS</sequence>
<keyword evidence="5" id="KW-0175">Coiled coil</keyword>
<dbReference type="InterPro" id="IPR003594">
    <property type="entry name" value="HATPase_dom"/>
</dbReference>
<keyword evidence="3 4" id="KW-0597">Phosphoprotein</keyword>
<evidence type="ECO:0000313" key="9">
    <source>
        <dbReference type="Proteomes" id="UP001524587"/>
    </source>
</evidence>
<dbReference type="SMART" id="SM00448">
    <property type="entry name" value="REC"/>
    <property type="match status" value="2"/>
</dbReference>
<feature type="coiled-coil region" evidence="5">
    <location>
        <begin position="323"/>
        <end position="350"/>
    </location>
</feature>
<name>A0ABT1W757_9PROT</name>
<dbReference type="RefSeq" id="WP_422864192.1">
    <property type="nucleotide sequence ID" value="NZ_JAMSKV010000007.1"/>
</dbReference>
<comment type="caution">
    <text evidence="8">The sequence shown here is derived from an EMBL/GenBank/DDBJ whole genome shotgun (WGS) entry which is preliminary data.</text>
</comment>
<feature type="modified residue" description="4-aspartylphosphate" evidence="4">
    <location>
        <position position="58"/>
    </location>
</feature>
<dbReference type="SUPFAM" id="SSF47384">
    <property type="entry name" value="Homodimeric domain of signal transducing histidine kinase"/>
    <property type="match status" value="1"/>
</dbReference>
<dbReference type="SUPFAM" id="SSF55874">
    <property type="entry name" value="ATPase domain of HSP90 chaperone/DNA topoisomerase II/histidine kinase"/>
    <property type="match status" value="1"/>
</dbReference>
<protein>
    <recommendedName>
        <fullName evidence="2">histidine kinase</fullName>
        <ecNumber evidence="2">2.7.13.3</ecNumber>
    </recommendedName>
</protein>
<dbReference type="PROSITE" id="PS50109">
    <property type="entry name" value="HIS_KIN"/>
    <property type="match status" value="1"/>
</dbReference>
<dbReference type="InterPro" id="IPR005467">
    <property type="entry name" value="His_kinase_dom"/>
</dbReference>
<dbReference type="Pfam" id="PF00072">
    <property type="entry name" value="Response_reg"/>
    <property type="match status" value="1"/>
</dbReference>
<dbReference type="PANTHER" id="PTHR43065:SF42">
    <property type="entry name" value="TWO-COMPONENT SENSOR PPRA"/>
    <property type="match status" value="1"/>
</dbReference>
<dbReference type="CDD" id="cd00156">
    <property type="entry name" value="REC"/>
    <property type="match status" value="1"/>
</dbReference>
<feature type="domain" description="Response regulatory" evidence="7">
    <location>
        <begin position="9"/>
        <end position="125"/>
    </location>
</feature>
<evidence type="ECO:0000256" key="2">
    <source>
        <dbReference type="ARBA" id="ARBA00012438"/>
    </source>
</evidence>
<gene>
    <name evidence="8" type="ORF">NFI95_09640</name>
</gene>
<dbReference type="EC" id="2.7.13.3" evidence="2"/>
<dbReference type="InterPro" id="IPR036890">
    <property type="entry name" value="HATPase_C_sf"/>
</dbReference>
<dbReference type="PROSITE" id="PS50110">
    <property type="entry name" value="RESPONSE_REGULATORY"/>
    <property type="match status" value="2"/>
</dbReference>
<dbReference type="InterPro" id="IPR011006">
    <property type="entry name" value="CheY-like_superfamily"/>
</dbReference>
<dbReference type="InterPro" id="IPR036097">
    <property type="entry name" value="HisK_dim/P_sf"/>
</dbReference>
<dbReference type="SUPFAM" id="SSF52172">
    <property type="entry name" value="CheY-like"/>
    <property type="match status" value="2"/>
</dbReference>
<evidence type="ECO:0000256" key="5">
    <source>
        <dbReference type="SAM" id="Coils"/>
    </source>
</evidence>
<dbReference type="Pfam" id="PF02518">
    <property type="entry name" value="HATPase_c"/>
    <property type="match status" value="1"/>
</dbReference>
<dbReference type="Gene3D" id="3.40.50.2300">
    <property type="match status" value="2"/>
</dbReference>
<dbReference type="Gene3D" id="3.30.565.10">
    <property type="entry name" value="Histidine kinase-like ATPase, C-terminal domain"/>
    <property type="match status" value="1"/>
</dbReference>
<dbReference type="InterPro" id="IPR003661">
    <property type="entry name" value="HisK_dim/P_dom"/>
</dbReference>
<evidence type="ECO:0000259" key="7">
    <source>
        <dbReference type="PROSITE" id="PS50110"/>
    </source>
</evidence>
<dbReference type="Proteomes" id="UP001524587">
    <property type="component" value="Unassembled WGS sequence"/>
</dbReference>
<proteinExistence type="predicted"/>
<feature type="domain" description="Histidine kinase" evidence="6">
    <location>
        <begin position="359"/>
        <end position="588"/>
    </location>
</feature>
<accession>A0ABT1W757</accession>
<evidence type="ECO:0000313" key="8">
    <source>
        <dbReference type="EMBL" id="MCQ8278714.1"/>
    </source>
</evidence>
<dbReference type="InterPro" id="IPR001789">
    <property type="entry name" value="Sig_transdc_resp-reg_receiver"/>
</dbReference>
<reference evidence="8 9" key="1">
    <citation type="submission" date="2022-06" db="EMBL/GenBank/DDBJ databases">
        <title>Endosaccharibacter gen. nov., sp. nov., endophytic bacteria isolated from sugarcane.</title>
        <authorList>
            <person name="Pitiwittayakul N."/>
            <person name="Yukphan P."/>
            <person name="Charoenyingcharoen P."/>
            <person name="Tanasupawat S."/>
        </authorList>
    </citation>
    <scope>NUCLEOTIDE SEQUENCE [LARGE SCALE GENOMIC DNA]</scope>
    <source>
        <strain evidence="8 9">KSS8</strain>
    </source>
</reference>
<comment type="catalytic activity">
    <reaction evidence="1">
        <text>ATP + protein L-histidine = ADP + protein N-phospho-L-histidine.</text>
        <dbReference type="EC" id="2.7.13.3"/>
    </reaction>
</comment>
<feature type="modified residue" description="4-aspartylphosphate" evidence="4">
    <location>
        <position position="206"/>
    </location>
</feature>
<evidence type="ECO:0000256" key="4">
    <source>
        <dbReference type="PROSITE-ProRule" id="PRU00169"/>
    </source>
</evidence>
<dbReference type="SMART" id="SM00387">
    <property type="entry name" value="HATPase_c"/>
    <property type="match status" value="1"/>
</dbReference>